<dbReference type="AlphaFoldDB" id="A0A6C0BWZ3"/>
<accession>A0A6C0BWZ3</accession>
<dbReference type="SUPFAM" id="SSF51197">
    <property type="entry name" value="Clavaminate synthase-like"/>
    <property type="match status" value="1"/>
</dbReference>
<reference evidence="2" key="1">
    <citation type="journal article" date="2020" name="Nature">
        <title>Giant virus diversity and host interactions through global metagenomics.</title>
        <authorList>
            <person name="Schulz F."/>
            <person name="Roux S."/>
            <person name="Paez-Espino D."/>
            <person name="Jungbluth S."/>
            <person name="Walsh D.A."/>
            <person name="Denef V.J."/>
            <person name="McMahon K.D."/>
            <person name="Konstantinidis K.T."/>
            <person name="Eloe-Fadrosh E.A."/>
            <person name="Kyrpides N.C."/>
            <person name="Woyke T."/>
        </authorList>
    </citation>
    <scope>NUCLEOTIDE SEQUENCE</scope>
    <source>
        <strain evidence="2">GVMAG-M-3300018868-6</strain>
    </source>
</reference>
<dbReference type="InterPro" id="IPR041667">
    <property type="entry name" value="Cupin_8"/>
</dbReference>
<dbReference type="InterPro" id="IPR014710">
    <property type="entry name" value="RmlC-like_jellyroll"/>
</dbReference>
<name>A0A6C0BWZ3_9ZZZZ</name>
<proteinExistence type="predicted"/>
<feature type="domain" description="Cupin-like" evidence="1">
    <location>
        <begin position="140"/>
        <end position="241"/>
    </location>
</feature>
<dbReference type="Gene3D" id="2.60.120.10">
    <property type="entry name" value="Jelly Rolls"/>
    <property type="match status" value="1"/>
</dbReference>
<organism evidence="2">
    <name type="scientific">viral metagenome</name>
    <dbReference type="NCBI Taxonomy" id="1070528"/>
    <lineage>
        <taxon>unclassified sequences</taxon>
        <taxon>metagenomes</taxon>
        <taxon>organismal metagenomes</taxon>
    </lineage>
</organism>
<evidence type="ECO:0000313" key="2">
    <source>
        <dbReference type="EMBL" id="QHS95793.1"/>
    </source>
</evidence>
<sequence length="276" mass="32279">MIQILVGLVLFFLVLFSYIHIRFHLKTNNDLDVIDLTRENIGKDRFEEVCALISPFKFRSARIPFNFNDVFGKFDKYNVNLRKNKERVCLPIKLKDAIEFLTKEESRGYYSERNVEFISETLLNKEFEKDDYLKPPMSMRPKYDVIIGNKGTITPIQYKNDYRNYLVVCSGACRVRLFNPNSIKYLNIDKDYDTYEFSNITNDAFVDEMEKTQYIDVVLGGPGESLFIPPYWSYSVAFEGLSVIAQNSYNTPMSFLSVGGDLMRYIFQQQNVKTKI</sequence>
<protein>
    <recommendedName>
        <fullName evidence="1">Cupin-like domain-containing protein</fullName>
    </recommendedName>
</protein>
<dbReference type="EMBL" id="MN739257">
    <property type="protein sequence ID" value="QHS95793.1"/>
    <property type="molecule type" value="Genomic_DNA"/>
</dbReference>
<evidence type="ECO:0000259" key="1">
    <source>
        <dbReference type="Pfam" id="PF13621"/>
    </source>
</evidence>
<dbReference type="Pfam" id="PF13621">
    <property type="entry name" value="Cupin_8"/>
    <property type="match status" value="1"/>
</dbReference>